<accession>A0A918KQR4</accession>
<keyword evidence="2 8" id="KW-0813">Transport</keyword>
<keyword evidence="7 8" id="KW-0066">ATP synthesis</keyword>
<keyword evidence="3 8" id="KW-0375">Hydrogen ion transport</keyword>
<dbReference type="RefSeq" id="WP_189612681.1">
    <property type="nucleotide sequence ID" value="NZ_BMXR01000014.1"/>
</dbReference>
<keyword evidence="8" id="KW-1003">Cell membrane</keyword>
<keyword evidence="10" id="KW-1185">Reference proteome</keyword>
<protein>
    <recommendedName>
        <fullName evidence="8">ATP synthase subunit delta</fullName>
    </recommendedName>
    <alternativeName>
        <fullName evidence="8">ATP synthase F(1) sector subunit delta</fullName>
    </alternativeName>
    <alternativeName>
        <fullName evidence="8">F-type ATPase subunit delta</fullName>
        <shortName evidence="8">F-ATPase subunit delta</shortName>
    </alternativeName>
</protein>
<comment type="caution">
    <text evidence="9">The sequence shown here is derived from an EMBL/GenBank/DDBJ whole genome shotgun (WGS) entry which is preliminary data.</text>
</comment>
<dbReference type="Proteomes" id="UP000626148">
    <property type="component" value="Unassembled WGS sequence"/>
</dbReference>
<comment type="subcellular location">
    <subcellularLocation>
        <location evidence="8">Cell membrane</location>
        <topology evidence="8">Peripheral membrane protein</topology>
    </subcellularLocation>
    <subcellularLocation>
        <location evidence="1">Membrane</location>
    </subcellularLocation>
</comment>
<comment type="similarity">
    <text evidence="8">Belongs to the ATPase delta chain family.</text>
</comment>
<dbReference type="PANTHER" id="PTHR11910">
    <property type="entry name" value="ATP SYNTHASE DELTA CHAIN"/>
    <property type="match status" value="1"/>
</dbReference>
<dbReference type="InterPro" id="IPR000711">
    <property type="entry name" value="ATPase_OSCP/dsu"/>
</dbReference>
<keyword evidence="6 8" id="KW-0139">CF(1)</keyword>
<name>A0A918KQR4_9GAMM</name>
<dbReference type="PRINTS" id="PR00125">
    <property type="entry name" value="ATPASEDELTA"/>
</dbReference>
<sequence>MAELSTLARPYAKAAFNAALDNQQLEPWSTALSTLAAISQQQVVEDLIANPELSANAKADVLKQVAGDALNEGVANLVDVLAEYRRLALISEISEQFETLKAEQEKTSDVLVTSAFSLSDSQQKTLAEKLATKFGRQVNLTVEIDEALLGGVVIKAGDTVIDGSVRGKLAKLADAMNS</sequence>
<comment type="function">
    <text evidence="8">This protein is part of the stalk that links CF(0) to CF(1). It either transmits conformational changes from CF(0) to CF(1) or is implicated in proton conduction.</text>
</comment>
<evidence type="ECO:0000256" key="7">
    <source>
        <dbReference type="ARBA" id="ARBA00023310"/>
    </source>
</evidence>
<reference evidence="9" key="1">
    <citation type="journal article" date="2014" name="Int. J. Syst. Evol. Microbiol.">
        <title>Complete genome sequence of Corynebacterium casei LMG S-19264T (=DSM 44701T), isolated from a smear-ripened cheese.</title>
        <authorList>
            <consortium name="US DOE Joint Genome Institute (JGI-PGF)"/>
            <person name="Walter F."/>
            <person name="Albersmeier A."/>
            <person name="Kalinowski J."/>
            <person name="Ruckert C."/>
        </authorList>
    </citation>
    <scope>NUCLEOTIDE SEQUENCE</scope>
    <source>
        <strain evidence="9">KCTC 22169</strain>
    </source>
</reference>
<keyword evidence="4 8" id="KW-0406">Ion transport</keyword>
<keyword evidence="5 8" id="KW-0472">Membrane</keyword>
<evidence type="ECO:0000313" key="9">
    <source>
        <dbReference type="EMBL" id="GGX70981.1"/>
    </source>
</evidence>
<dbReference type="InterPro" id="IPR026015">
    <property type="entry name" value="ATP_synth_OSCP/delta_N_sf"/>
</dbReference>
<dbReference type="GO" id="GO:0005886">
    <property type="term" value="C:plasma membrane"/>
    <property type="evidence" value="ECO:0007669"/>
    <property type="project" value="UniProtKB-SubCell"/>
</dbReference>
<dbReference type="PROSITE" id="PS00389">
    <property type="entry name" value="ATPASE_DELTA"/>
    <property type="match status" value="1"/>
</dbReference>
<evidence type="ECO:0000313" key="10">
    <source>
        <dbReference type="Proteomes" id="UP000626148"/>
    </source>
</evidence>
<dbReference type="NCBIfam" id="TIGR01145">
    <property type="entry name" value="ATP_synt_delta"/>
    <property type="match status" value="1"/>
</dbReference>
<dbReference type="HAMAP" id="MF_01416">
    <property type="entry name" value="ATP_synth_delta_bact"/>
    <property type="match status" value="1"/>
</dbReference>
<reference evidence="9" key="2">
    <citation type="submission" date="2020-09" db="EMBL/GenBank/DDBJ databases">
        <authorList>
            <person name="Sun Q."/>
            <person name="Kim S."/>
        </authorList>
    </citation>
    <scope>NUCLEOTIDE SEQUENCE</scope>
    <source>
        <strain evidence="9">KCTC 22169</strain>
    </source>
</reference>
<dbReference type="SUPFAM" id="SSF47928">
    <property type="entry name" value="N-terminal domain of the delta subunit of the F1F0-ATP synthase"/>
    <property type="match status" value="1"/>
</dbReference>
<dbReference type="NCBIfam" id="NF004402">
    <property type="entry name" value="PRK05758.2-2"/>
    <property type="match status" value="1"/>
</dbReference>
<evidence type="ECO:0000256" key="8">
    <source>
        <dbReference type="HAMAP-Rule" id="MF_01416"/>
    </source>
</evidence>
<evidence type="ECO:0000256" key="3">
    <source>
        <dbReference type="ARBA" id="ARBA00022781"/>
    </source>
</evidence>
<evidence type="ECO:0000256" key="4">
    <source>
        <dbReference type="ARBA" id="ARBA00023065"/>
    </source>
</evidence>
<proteinExistence type="inferred from homology"/>
<gene>
    <name evidence="8 9" type="primary">atpH</name>
    <name evidence="9" type="ORF">GCM10007392_43070</name>
</gene>
<dbReference type="AlphaFoldDB" id="A0A918KQR4"/>
<evidence type="ECO:0000256" key="5">
    <source>
        <dbReference type="ARBA" id="ARBA00023136"/>
    </source>
</evidence>
<evidence type="ECO:0000256" key="1">
    <source>
        <dbReference type="ARBA" id="ARBA00004370"/>
    </source>
</evidence>
<dbReference type="Gene3D" id="1.10.520.20">
    <property type="entry name" value="N-terminal domain of the delta subunit of the F1F0-ATP synthase"/>
    <property type="match status" value="1"/>
</dbReference>
<dbReference type="InterPro" id="IPR020781">
    <property type="entry name" value="ATPase_OSCP/d_CS"/>
</dbReference>
<evidence type="ECO:0000256" key="6">
    <source>
        <dbReference type="ARBA" id="ARBA00023196"/>
    </source>
</evidence>
<dbReference type="Pfam" id="PF00213">
    <property type="entry name" value="OSCP"/>
    <property type="match status" value="1"/>
</dbReference>
<organism evidence="9 10">
    <name type="scientific">Saccharospirillum salsuginis</name>
    <dbReference type="NCBI Taxonomy" id="418750"/>
    <lineage>
        <taxon>Bacteria</taxon>
        <taxon>Pseudomonadati</taxon>
        <taxon>Pseudomonadota</taxon>
        <taxon>Gammaproteobacteria</taxon>
        <taxon>Oceanospirillales</taxon>
        <taxon>Saccharospirillaceae</taxon>
        <taxon>Saccharospirillum</taxon>
    </lineage>
</organism>
<evidence type="ECO:0000256" key="2">
    <source>
        <dbReference type="ARBA" id="ARBA00022448"/>
    </source>
</evidence>
<dbReference type="GO" id="GO:0046933">
    <property type="term" value="F:proton-transporting ATP synthase activity, rotational mechanism"/>
    <property type="evidence" value="ECO:0007669"/>
    <property type="project" value="UniProtKB-UniRule"/>
</dbReference>
<comment type="function">
    <text evidence="8">F(1)F(0) ATP synthase produces ATP from ADP in the presence of a proton or sodium gradient. F-type ATPases consist of two structural domains, F(1) containing the extramembraneous catalytic core and F(0) containing the membrane proton channel, linked together by a central stalk and a peripheral stalk. During catalysis, ATP synthesis in the catalytic domain of F(1) is coupled via a rotary mechanism of the central stalk subunits to proton translocation.</text>
</comment>
<dbReference type="EMBL" id="BMXR01000014">
    <property type="protein sequence ID" value="GGX70981.1"/>
    <property type="molecule type" value="Genomic_DNA"/>
</dbReference>
<dbReference type="GO" id="GO:0045259">
    <property type="term" value="C:proton-transporting ATP synthase complex"/>
    <property type="evidence" value="ECO:0007669"/>
    <property type="project" value="UniProtKB-KW"/>
</dbReference>